<dbReference type="EMBL" id="JAHDVG010000487">
    <property type="protein sequence ID" value="KAH1166535.1"/>
    <property type="molecule type" value="Genomic_DNA"/>
</dbReference>
<gene>
    <name evidence="1" type="ORF">KIL84_015707</name>
</gene>
<reference evidence="1" key="1">
    <citation type="submission" date="2021-09" db="EMBL/GenBank/DDBJ databases">
        <title>The genome of Mauremys mutica provides insights into the evolution of semi-aquatic lifestyle.</title>
        <authorList>
            <person name="Gong S."/>
            <person name="Gao Y."/>
        </authorList>
    </citation>
    <scope>NUCLEOTIDE SEQUENCE</scope>
    <source>
        <strain evidence="1">MM-2020</strain>
        <tissue evidence="1">Muscle</tissue>
    </source>
</reference>
<proteinExistence type="predicted"/>
<evidence type="ECO:0000313" key="1">
    <source>
        <dbReference type="EMBL" id="KAH1166535.1"/>
    </source>
</evidence>
<dbReference type="Proteomes" id="UP000827986">
    <property type="component" value="Unassembled WGS sequence"/>
</dbReference>
<name>A0A9D3WT07_9SAUR</name>
<comment type="caution">
    <text evidence="1">The sequence shown here is derived from an EMBL/GenBank/DDBJ whole genome shotgun (WGS) entry which is preliminary data.</text>
</comment>
<protein>
    <submittedName>
        <fullName evidence="1">Uncharacterized protein</fullName>
    </submittedName>
</protein>
<accession>A0A9D3WT07</accession>
<dbReference type="AlphaFoldDB" id="A0A9D3WT07"/>
<sequence length="212" mass="24361">MDVVSFQLIDAKATTYVTLVNEYGFPLLEMKSILQILKGKKRGCTHFRCRRKSVFQNWKKENENILPANCPAHIVHKAVKHASNAVKVDTESLVIKKTFNHFSSSTKRVTVLKDMTEFVDVEHAAFLRHIPTFENAFTRMTPLSSEALCKDLTKVYDISVDYLEKRFDFSTSSYLYNIQCFNVSQEKKLEFRDLAAAVTTTNLQSTVDLDEF</sequence>
<keyword evidence="2" id="KW-1185">Reference proteome</keyword>
<organism evidence="1 2">
    <name type="scientific">Mauremys mutica</name>
    <name type="common">yellowpond turtle</name>
    <dbReference type="NCBI Taxonomy" id="74926"/>
    <lineage>
        <taxon>Eukaryota</taxon>
        <taxon>Metazoa</taxon>
        <taxon>Chordata</taxon>
        <taxon>Craniata</taxon>
        <taxon>Vertebrata</taxon>
        <taxon>Euteleostomi</taxon>
        <taxon>Archelosauria</taxon>
        <taxon>Testudinata</taxon>
        <taxon>Testudines</taxon>
        <taxon>Cryptodira</taxon>
        <taxon>Durocryptodira</taxon>
        <taxon>Testudinoidea</taxon>
        <taxon>Geoemydidae</taxon>
        <taxon>Geoemydinae</taxon>
        <taxon>Mauremys</taxon>
    </lineage>
</organism>
<evidence type="ECO:0000313" key="2">
    <source>
        <dbReference type="Proteomes" id="UP000827986"/>
    </source>
</evidence>